<dbReference type="Pfam" id="PF04082">
    <property type="entry name" value="Fungal_trans"/>
    <property type="match status" value="1"/>
</dbReference>
<proteinExistence type="predicted"/>
<feature type="compositionally biased region" description="Low complexity" evidence="2">
    <location>
        <begin position="104"/>
        <end position="113"/>
    </location>
</feature>
<organism evidence="4 5">
    <name type="scientific">Parachaetomium inaequale</name>
    <dbReference type="NCBI Taxonomy" id="2588326"/>
    <lineage>
        <taxon>Eukaryota</taxon>
        <taxon>Fungi</taxon>
        <taxon>Dikarya</taxon>
        <taxon>Ascomycota</taxon>
        <taxon>Pezizomycotina</taxon>
        <taxon>Sordariomycetes</taxon>
        <taxon>Sordariomycetidae</taxon>
        <taxon>Sordariales</taxon>
        <taxon>Chaetomiaceae</taxon>
        <taxon>Parachaetomium</taxon>
    </lineage>
</organism>
<keyword evidence="1" id="KW-0539">Nucleus</keyword>
<sequence>MSTPCAVPRTAPIAIAPKPPRFPPSRQSSIHLDSFRSGFDSPDSDSVSGFSALPCEACLNRRSDCVMGDDEESCVACLVAGTECSLVDSPAPRKRKLNGDLETSSSKRSSPGRSDIRRRRHQQHSFSCTTTSSSLIEDMANFGGPTLLKRTLGLQADRYSQYIGPTTDFEPSLINLSPFDPHDESLLARGTLRRVSDNDTFLLLPDSNTVGYEHILNDVDEIESIVAPHGRKLIDLYFRVVHPAFPVIQKGVFLEKYERSHREFSPPVLAAVYILAINWWEHAEELASLPRPNVRELERLVRTTLADAMHRPKLSTIQAGLILSQRPEGDQWAPTAQLVAIGQELGLHLDCTHWKIPPWERGLRKRLAWALYMQDKWGALVHGRPSHIFAPNWAVQNLNPNDFPDVEWDENDVEERLEIERGRVLFGQMVQLSQILAEILETFYTLQATHAAANAGAQATQLILSLAKPIQLKLKEWYSGLPAVVRMDTTFQSSLNQPNRLSSIGYLHLAYFATEITLHRRIIRSMDSAEAAAAAAATGSSPSPAGINLPSAGGVDPYIQHICRSAAKARLISAMDFVNRLGSSHLRSFWYFASKTNFALIGTFGSLLWATSPGREEGEWYRRRLGEYRWTLSVSSKPGEGKGLTEFAMGMLDISTGLLKKLPEKPLLSRSGSAVDIDAARRQSLLALGGTGASASNSVSGSVGAGRSGLSMGMGMGMGGGGFGGGGRGSGSMSGLESYSGMHSAEASGMQSPLSEESESEEEEEVYGNFSATAGMAGMAD</sequence>
<feature type="compositionally biased region" description="Gly residues" evidence="2">
    <location>
        <begin position="723"/>
        <end position="732"/>
    </location>
</feature>
<protein>
    <submittedName>
        <fullName evidence="4">Fungal-specific transcription factor domain-containing protein</fullName>
    </submittedName>
</protein>
<evidence type="ECO:0000256" key="2">
    <source>
        <dbReference type="SAM" id="MobiDB-lite"/>
    </source>
</evidence>
<feature type="region of interest" description="Disordered" evidence="2">
    <location>
        <begin position="723"/>
        <end position="781"/>
    </location>
</feature>
<dbReference type="GO" id="GO:0003677">
    <property type="term" value="F:DNA binding"/>
    <property type="evidence" value="ECO:0007669"/>
    <property type="project" value="InterPro"/>
</dbReference>
<comment type="caution">
    <text evidence="4">The sequence shown here is derived from an EMBL/GenBank/DDBJ whole genome shotgun (WGS) entry which is preliminary data.</text>
</comment>
<feature type="region of interest" description="Disordered" evidence="2">
    <location>
        <begin position="1"/>
        <end position="41"/>
    </location>
</feature>
<dbReference type="CDD" id="cd12148">
    <property type="entry name" value="fungal_TF_MHR"/>
    <property type="match status" value="1"/>
</dbReference>
<dbReference type="GO" id="GO:0005634">
    <property type="term" value="C:nucleus"/>
    <property type="evidence" value="ECO:0007669"/>
    <property type="project" value="TreeGrafter"/>
</dbReference>
<feature type="compositionally biased region" description="Acidic residues" evidence="2">
    <location>
        <begin position="756"/>
        <end position="766"/>
    </location>
</feature>
<dbReference type="InterPro" id="IPR007219">
    <property type="entry name" value="XnlR_reg_dom"/>
</dbReference>
<dbReference type="PANTHER" id="PTHR31668:SF4">
    <property type="entry name" value="TRANSCRIPTIONAL ACTIVATOR PROTEIN DAL81"/>
    <property type="match status" value="1"/>
</dbReference>
<name>A0AAN6PJZ5_9PEZI</name>
<dbReference type="GO" id="GO:0008270">
    <property type="term" value="F:zinc ion binding"/>
    <property type="evidence" value="ECO:0007669"/>
    <property type="project" value="InterPro"/>
</dbReference>
<dbReference type="EMBL" id="MU854342">
    <property type="protein sequence ID" value="KAK4042393.1"/>
    <property type="molecule type" value="Genomic_DNA"/>
</dbReference>
<dbReference type="GO" id="GO:0006351">
    <property type="term" value="P:DNA-templated transcription"/>
    <property type="evidence" value="ECO:0007669"/>
    <property type="project" value="InterPro"/>
</dbReference>
<gene>
    <name evidence="4" type="ORF">C8A01DRAFT_14031</name>
</gene>
<feature type="region of interest" description="Disordered" evidence="2">
    <location>
        <begin position="89"/>
        <end position="130"/>
    </location>
</feature>
<dbReference type="GO" id="GO:0001080">
    <property type="term" value="P:nitrogen catabolite activation of transcription from RNA polymerase II promoter"/>
    <property type="evidence" value="ECO:0007669"/>
    <property type="project" value="TreeGrafter"/>
</dbReference>
<dbReference type="InterPro" id="IPR050797">
    <property type="entry name" value="Carb_Metab_Trans_Reg"/>
</dbReference>
<accession>A0AAN6PJZ5</accession>
<feature type="domain" description="Xylanolytic transcriptional activator regulatory" evidence="3">
    <location>
        <begin position="234"/>
        <end position="478"/>
    </location>
</feature>
<dbReference type="Proteomes" id="UP001303115">
    <property type="component" value="Unassembled WGS sequence"/>
</dbReference>
<reference evidence="5" key="1">
    <citation type="journal article" date="2023" name="Mol. Phylogenet. Evol.">
        <title>Genome-scale phylogeny and comparative genomics of the fungal order Sordariales.</title>
        <authorList>
            <person name="Hensen N."/>
            <person name="Bonometti L."/>
            <person name="Westerberg I."/>
            <person name="Brannstrom I.O."/>
            <person name="Guillou S."/>
            <person name="Cros-Aarteil S."/>
            <person name="Calhoun S."/>
            <person name="Haridas S."/>
            <person name="Kuo A."/>
            <person name="Mondo S."/>
            <person name="Pangilinan J."/>
            <person name="Riley R."/>
            <person name="LaButti K."/>
            <person name="Andreopoulos B."/>
            <person name="Lipzen A."/>
            <person name="Chen C."/>
            <person name="Yan M."/>
            <person name="Daum C."/>
            <person name="Ng V."/>
            <person name="Clum A."/>
            <person name="Steindorff A."/>
            <person name="Ohm R.A."/>
            <person name="Martin F."/>
            <person name="Silar P."/>
            <person name="Natvig D.O."/>
            <person name="Lalanne C."/>
            <person name="Gautier V."/>
            <person name="Ament-Velasquez S.L."/>
            <person name="Kruys A."/>
            <person name="Hutchinson M.I."/>
            <person name="Powell A.J."/>
            <person name="Barry K."/>
            <person name="Miller A.N."/>
            <person name="Grigoriev I.V."/>
            <person name="Debuchy R."/>
            <person name="Gladieux P."/>
            <person name="Hiltunen Thoren M."/>
            <person name="Johannesson H."/>
        </authorList>
    </citation>
    <scope>NUCLEOTIDE SEQUENCE [LARGE SCALE GENOMIC DNA]</scope>
    <source>
        <strain evidence="5">CBS 284.82</strain>
    </source>
</reference>
<evidence type="ECO:0000256" key="1">
    <source>
        <dbReference type="ARBA" id="ARBA00023242"/>
    </source>
</evidence>
<dbReference type="AlphaFoldDB" id="A0AAN6PJZ5"/>
<evidence type="ECO:0000313" key="4">
    <source>
        <dbReference type="EMBL" id="KAK4042393.1"/>
    </source>
</evidence>
<evidence type="ECO:0000313" key="5">
    <source>
        <dbReference type="Proteomes" id="UP001303115"/>
    </source>
</evidence>
<keyword evidence="5" id="KW-1185">Reference proteome</keyword>
<evidence type="ECO:0000259" key="3">
    <source>
        <dbReference type="Pfam" id="PF04082"/>
    </source>
</evidence>
<dbReference type="PANTHER" id="PTHR31668">
    <property type="entry name" value="GLUCOSE TRANSPORT TRANSCRIPTION REGULATOR RGT1-RELATED-RELATED"/>
    <property type="match status" value="1"/>
</dbReference>